<protein>
    <submittedName>
        <fullName evidence="1">Uncharacterized protein</fullName>
    </submittedName>
</protein>
<dbReference type="EMBL" id="CAXDID020000002">
    <property type="protein sequence ID" value="CAL5971409.1"/>
    <property type="molecule type" value="Genomic_DNA"/>
</dbReference>
<sequence length="664" mass="79750">MSDENIQEESSSQSYISQISSNNYQIQDDKMEITEGESSLYSDESEETQPKFQIGEIFQLLKEQYAIINISADTYLFIKDKWYYLINKQQQVLGVERYKFEEQPIKSLKYDDKNYILTNNQIIEVKLTDKIIEGNKQIKYQLIQTHKFIYAQDFYISNGSFYINDDGKLFIQNNSKYKMIDYTSKISFQYCQNIYQVDKLDFDNNFNILFHLENNNTNRIIKQYQSCKLILQCDAILVLQNESNALELFDMINEKIVTSKINIEQIDDILELGITGLKLKDNILKEYFGEKYPQETLNHYNEFQKFQSFNTNQQLKILDKCQLMHVFKPFMFIDLYTVIEDNNLFIIDQEMNILKQISINCEIYSGYIKEEQNANESIIFEGFFHQLILCKGVLYIQVCDQIFKLQDKQFVFVFEIPDFNRINVHAYYSSLYSTENELFVKNKYDTFVFNDLHNQLKYYQTLDFFMCMFQNQQIVYSYMWEYDDTGYLTNINIFELGVDEPIYHVKKVDQILYFNNGVFVAQLKNKKPVIIDIYNRKMVDFEEEPKMLQHLVLDNCGLNLKREIIEKYFGASFLQQQTEYYNKLITQQMQFPCYLEEIYKIIPFNLILEQFKKQFVVKSDQMREKINEFKIYKYFKPNQINKLIQNQERMVTSFQKLLDFETDQ</sequence>
<reference evidence="1 2" key="1">
    <citation type="submission" date="2024-07" db="EMBL/GenBank/DDBJ databases">
        <authorList>
            <person name="Akdeniz Z."/>
        </authorList>
    </citation>
    <scope>NUCLEOTIDE SEQUENCE [LARGE SCALE GENOMIC DNA]</scope>
</reference>
<comment type="caution">
    <text evidence="1">The sequence shown here is derived from an EMBL/GenBank/DDBJ whole genome shotgun (WGS) entry which is preliminary data.</text>
</comment>
<evidence type="ECO:0000313" key="2">
    <source>
        <dbReference type="Proteomes" id="UP001642409"/>
    </source>
</evidence>
<accession>A0ABP1GP77</accession>
<keyword evidence="2" id="KW-1185">Reference proteome</keyword>
<proteinExistence type="predicted"/>
<gene>
    <name evidence="1" type="ORF">HINF_LOCUS1349</name>
</gene>
<organism evidence="1 2">
    <name type="scientific">Hexamita inflata</name>
    <dbReference type="NCBI Taxonomy" id="28002"/>
    <lineage>
        <taxon>Eukaryota</taxon>
        <taxon>Metamonada</taxon>
        <taxon>Diplomonadida</taxon>
        <taxon>Hexamitidae</taxon>
        <taxon>Hexamitinae</taxon>
        <taxon>Hexamita</taxon>
    </lineage>
</organism>
<evidence type="ECO:0000313" key="1">
    <source>
        <dbReference type="EMBL" id="CAL5971409.1"/>
    </source>
</evidence>
<name>A0ABP1GP77_9EUKA</name>
<dbReference type="Proteomes" id="UP001642409">
    <property type="component" value="Unassembled WGS sequence"/>
</dbReference>